<organism evidence="1 2">
    <name type="scientific">Candidatus Nitrotoga fabula</name>
    <dbReference type="NCBI Taxonomy" id="2182327"/>
    <lineage>
        <taxon>Bacteria</taxon>
        <taxon>Pseudomonadati</taxon>
        <taxon>Pseudomonadota</taxon>
        <taxon>Betaproteobacteria</taxon>
        <taxon>Nitrosomonadales</taxon>
        <taxon>Gallionellaceae</taxon>
        <taxon>Candidatus Nitrotoga</taxon>
    </lineage>
</organism>
<dbReference type="EMBL" id="CAJNBL010000008">
    <property type="protein sequence ID" value="CAE6702665.1"/>
    <property type="molecule type" value="Genomic_DNA"/>
</dbReference>
<gene>
    <name evidence="1" type="ORF">NTGZN8_160010</name>
</gene>
<protein>
    <submittedName>
        <fullName evidence="1">Uncharacterized protein</fullName>
    </submittedName>
</protein>
<evidence type="ECO:0000313" key="2">
    <source>
        <dbReference type="Proteomes" id="UP000675882"/>
    </source>
</evidence>
<dbReference type="Proteomes" id="UP000675882">
    <property type="component" value="Unassembled WGS sequence"/>
</dbReference>
<keyword evidence="2" id="KW-1185">Reference proteome</keyword>
<proteinExistence type="predicted"/>
<name>A0A916BBD6_9PROT</name>
<evidence type="ECO:0000313" key="1">
    <source>
        <dbReference type="EMBL" id="CAE6702665.1"/>
    </source>
</evidence>
<sequence>MHPKEKKLGTFTKEFQDLFSGVHSLEWQQSTYHNRLYMQTKSAILPAWRHPVP</sequence>
<comment type="caution">
    <text evidence="1">The sequence shown here is derived from an EMBL/GenBank/DDBJ whole genome shotgun (WGS) entry which is preliminary data.</text>
</comment>
<accession>A0A916BBD6</accession>
<reference evidence="1" key="1">
    <citation type="submission" date="2021-02" db="EMBL/GenBank/DDBJ databases">
        <authorList>
            <person name="Han P."/>
        </authorList>
    </citation>
    <scope>NUCLEOTIDE SEQUENCE</scope>
    <source>
        <strain evidence="1">Candidatus Nitrotoga sp. ZN8</strain>
    </source>
</reference>
<dbReference type="AlphaFoldDB" id="A0A916BBD6"/>